<reference evidence="4" key="1">
    <citation type="submission" date="2018-10" db="EMBL/GenBank/DDBJ databases">
        <title>Effector identification in a new, highly contiguous assembly of the strawberry crown rot pathogen Phytophthora cactorum.</title>
        <authorList>
            <person name="Armitage A.D."/>
            <person name="Nellist C.F."/>
            <person name="Bates H."/>
            <person name="Vickerstaff R.J."/>
            <person name="Harrison R.J."/>
        </authorList>
    </citation>
    <scope>NUCLEOTIDE SEQUENCE</scope>
    <source>
        <strain evidence="2">15-7</strain>
        <strain evidence="3">4032</strain>
        <strain evidence="4">P415</strain>
    </source>
</reference>
<feature type="region of interest" description="Disordered" evidence="1">
    <location>
        <begin position="135"/>
        <end position="165"/>
    </location>
</feature>
<comment type="caution">
    <text evidence="4">The sequence shown here is derived from an EMBL/GenBank/DDBJ whole genome shotgun (WGS) entry which is preliminary data.</text>
</comment>
<dbReference type="AlphaFoldDB" id="A0A8T1LKZ7"/>
<feature type="compositionally biased region" description="Low complexity" evidence="1">
    <location>
        <begin position="1"/>
        <end position="12"/>
    </location>
</feature>
<proteinExistence type="predicted"/>
<feature type="region of interest" description="Disordered" evidence="1">
    <location>
        <begin position="1"/>
        <end position="29"/>
    </location>
</feature>
<sequence length="165" mass="17399">MKDMVVDLVSSDDGGDDTDQRALYVPNPPRLGDFARCSDQAAQSATTSGSANAFFSTEPAVIDLVSTADSGEDAENSQIGSHVATVSVGDHHGSHLGDAAEDGDGVMDTVKLEAKLEAMEAVNTILKRTETYKDVAKRGKKMQSKTTHSSSLSLAVADTRPKENQ</sequence>
<accession>A0A8T1LKZ7</accession>
<organism evidence="4 5">
    <name type="scientific">Phytophthora cactorum</name>
    <dbReference type="NCBI Taxonomy" id="29920"/>
    <lineage>
        <taxon>Eukaryota</taxon>
        <taxon>Sar</taxon>
        <taxon>Stramenopiles</taxon>
        <taxon>Oomycota</taxon>
        <taxon>Peronosporomycetes</taxon>
        <taxon>Peronosporales</taxon>
        <taxon>Peronosporaceae</taxon>
        <taxon>Phytophthora</taxon>
    </lineage>
</organism>
<dbReference type="Proteomes" id="UP000774804">
    <property type="component" value="Unassembled WGS sequence"/>
</dbReference>
<dbReference type="EMBL" id="RCMI01000178">
    <property type="protein sequence ID" value="KAG2927798.1"/>
    <property type="molecule type" value="Genomic_DNA"/>
</dbReference>
<gene>
    <name evidence="2" type="ORF">PC113_g8442</name>
    <name evidence="3" type="ORF">PC115_g7406</name>
    <name evidence="4" type="ORF">PC118_g7565</name>
</gene>
<evidence type="ECO:0000313" key="2">
    <source>
        <dbReference type="EMBL" id="KAG2859987.1"/>
    </source>
</evidence>
<evidence type="ECO:0000313" key="4">
    <source>
        <dbReference type="EMBL" id="KAG2986913.1"/>
    </source>
</evidence>
<dbReference type="Proteomes" id="UP000735874">
    <property type="component" value="Unassembled WGS sequence"/>
</dbReference>
<protein>
    <submittedName>
        <fullName evidence="4">Uncharacterized protein</fullName>
    </submittedName>
</protein>
<evidence type="ECO:0000313" key="3">
    <source>
        <dbReference type="EMBL" id="KAG2927798.1"/>
    </source>
</evidence>
<dbReference type="Proteomes" id="UP000697107">
    <property type="component" value="Unassembled WGS sequence"/>
</dbReference>
<feature type="compositionally biased region" description="Polar residues" evidence="1">
    <location>
        <begin position="144"/>
        <end position="153"/>
    </location>
</feature>
<dbReference type="EMBL" id="RCML01000182">
    <property type="protein sequence ID" value="KAG2986913.1"/>
    <property type="molecule type" value="Genomic_DNA"/>
</dbReference>
<name>A0A8T1LKZ7_9STRA</name>
<evidence type="ECO:0000313" key="5">
    <source>
        <dbReference type="Proteomes" id="UP000697107"/>
    </source>
</evidence>
<dbReference type="EMBL" id="RCMG01000198">
    <property type="protein sequence ID" value="KAG2859987.1"/>
    <property type="molecule type" value="Genomic_DNA"/>
</dbReference>
<evidence type="ECO:0000256" key="1">
    <source>
        <dbReference type="SAM" id="MobiDB-lite"/>
    </source>
</evidence>